<dbReference type="InterPro" id="IPR019956">
    <property type="entry name" value="Ubiquitin_dom"/>
</dbReference>
<evidence type="ECO:0000256" key="1">
    <source>
        <dbReference type="SAM" id="SignalP"/>
    </source>
</evidence>
<sequence length="270" mass="31626">MMFIFLIAAFVLIYLYNKKVQIPDNNMQPLPTQPIRIFAYYDRNYTLNITTNDTVLRLKQKIQSKLNIDMNKISLSFSSKPLEDHKALKSYNIKQNDTIHISHKIIGGSFDYFVLTNDYLDSKYDNDFTNKHDGPTLKRGREPYKPPYGWNRFAINIKKYGDDKWIGTDENSWPVSFHGTRKEAAENIVKDGYDLLKSPHNKFGTGIYSTPNIKIAEAYATVFTYQNCEYKVIFQNRVHPDDLHKVNDDKFWLTLKDRNVRPYGLCIKKV</sequence>
<reference evidence="3 4" key="1">
    <citation type="submission" date="2018-06" db="EMBL/GenBank/DDBJ databases">
        <title>Comparative genomics reveals the genomic features of Rhizophagus irregularis, R. cerebriforme, R. diaphanum and Gigaspora rosea, and their symbiotic lifestyle signature.</title>
        <authorList>
            <person name="Morin E."/>
            <person name="San Clemente H."/>
            <person name="Chen E.C.H."/>
            <person name="De La Providencia I."/>
            <person name="Hainaut M."/>
            <person name="Kuo A."/>
            <person name="Kohler A."/>
            <person name="Murat C."/>
            <person name="Tang N."/>
            <person name="Roy S."/>
            <person name="Loubradou J."/>
            <person name="Henrissat B."/>
            <person name="Grigoriev I.V."/>
            <person name="Corradi N."/>
            <person name="Roux C."/>
            <person name="Martin F.M."/>
        </authorList>
    </citation>
    <scope>NUCLEOTIDE SEQUENCE [LARGE SCALE GENOMIC DNA]</scope>
    <source>
        <strain evidence="3 4">DAOM 194757</strain>
    </source>
</reference>
<dbReference type="AlphaFoldDB" id="A0A397VHK7"/>
<keyword evidence="1" id="KW-0732">Signal</keyword>
<dbReference type="PRINTS" id="PR00348">
    <property type="entry name" value="UBIQUITIN"/>
</dbReference>
<feature type="chain" id="PRO_5017181862" description="Ubiquitin-like domain-containing protein" evidence="1">
    <location>
        <begin position="18"/>
        <end position="270"/>
    </location>
</feature>
<dbReference type="InterPro" id="IPR029071">
    <property type="entry name" value="Ubiquitin-like_domsf"/>
</dbReference>
<dbReference type="PANTHER" id="PTHR36649">
    <property type="entry name" value="UBIQUITIN-LIKE DOMAIN-CONTAINING PROTEIN"/>
    <property type="match status" value="1"/>
</dbReference>
<dbReference type="SUPFAM" id="SSF54236">
    <property type="entry name" value="Ubiquitin-like"/>
    <property type="match status" value="1"/>
</dbReference>
<feature type="domain" description="Ubiquitin-like" evidence="2">
    <location>
        <begin position="33"/>
        <end position="108"/>
    </location>
</feature>
<dbReference type="PANTHER" id="PTHR36649:SF29">
    <property type="entry name" value="PARP CATALYTIC DOMAIN-CONTAINING PROTEIN-RELATED"/>
    <property type="match status" value="1"/>
</dbReference>
<name>A0A397VHK7_9GLOM</name>
<dbReference type="Gene3D" id="3.10.20.90">
    <property type="entry name" value="Phosphatidylinositol 3-kinase Catalytic Subunit, Chain A, domain 1"/>
    <property type="match status" value="1"/>
</dbReference>
<dbReference type="Gene3D" id="3.90.228.10">
    <property type="match status" value="1"/>
</dbReference>
<gene>
    <name evidence="3" type="ORF">C2G38_2079885</name>
</gene>
<dbReference type="InterPro" id="IPR000626">
    <property type="entry name" value="Ubiquitin-like_dom"/>
</dbReference>
<dbReference type="EMBL" id="QKWP01000397">
    <property type="protein sequence ID" value="RIB20787.1"/>
    <property type="molecule type" value="Genomic_DNA"/>
</dbReference>
<dbReference type="PROSITE" id="PS50053">
    <property type="entry name" value="UBIQUITIN_2"/>
    <property type="match status" value="1"/>
</dbReference>
<accession>A0A397VHK7</accession>
<dbReference type="OrthoDB" id="428577at2759"/>
<dbReference type="Proteomes" id="UP000266673">
    <property type="component" value="Unassembled WGS sequence"/>
</dbReference>
<evidence type="ECO:0000313" key="3">
    <source>
        <dbReference type="EMBL" id="RIB20787.1"/>
    </source>
</evidence>
<proteinExistence type="predicted"/>
<dbReference type="SUPFAM" id="SSF56399">
    <property type="entry name" value="ADP-ribosylation"/>
    <property type="match status" value="1"/>
</dbReference>
<dbReference type="Pfam" id="PF00240">
    <property type="entry name" value="ubiquitin"/>
    <property type="match status" value="1"/>
</dbReference>
<dbReference type="CDD" id="cd17039">
    <property type="entry name" value="Ubl_ubiquitin_like"/>
    <property type="match status" value="1"/>
</dbReference>
<keyword evidence="4" id="KW-1185">Reference proteome</keyword>
<evidence type="ECO:0000259" key="2">
    <source>
        <dbReference type="PROSITE" id="PS50053"/>
    </source>
</evidence>
<protein>
    <recommendedName>
        <fullName evidence="2">Ubiquitin-like domain-containing protein</fullName>
    </recommendedName>
</protein>
<evidence type="ECO:0000313" key="4">
    <source>
        <dbReference type="Proteomes" id="UP000266673"/>
    </source>
</evidence>
<organism evidence="3 4">
    <name type="scientific">Gigaspora rosea</name>
    <dbReference type="NCBI Taxonomy" id="44941"/>
    <lineage>
        <taxon>Eukaryota</taxon>
        <taxon>Fungi</taxon>
        <taxon>Fungi incertae sedis</taxon>
        <taxon>Mucoromycota</taxon>
        <taxon>Glomeromycotina</taxon>
        <taxon>Glomeromycetes</taxon>
        <taxon>Diversisporales</taxon>
        <taxon>Gigasporaceae</taxon>
        <taxon>Gigaspora</taxon>
    </lineage>
</organism>
<comment type="caution">
    <text evidence="3">The sequence shown here is derived from an EMBL/GenBank/DDBJ whole genome shotgun (WGS) entry which is preliminary data.</text>
</comment>
<dbReference type="SMART" id="SM00213">
    <property type="entry name" value="UBQ"/>
    <property type="match status" value="1"/>
</dbReference>
<feature type="signal peptide" evidence="1">
    <location>
        <begin position="1"/>
        <end position="17"/>
    </location>
</feature>